<dbReference type="GO" id="GO:0046872">
    <property type="term" value="F:metal ion binding"/>
    <property type="evidence" value="ECO:0007669"/>
    <property type="project" value="UniProtKB-KW"/>
</dbReference>
<dbReference type="EMBL" id="KZ308126">
    <property type="protein sequence ID" value="KAG8222165.1"/>
    <property type="molecule type" value="Genomic_DNA"/>
</dbReference>
<keyword evidence="2" id="KW-0479">Metal-binding</keyword>
<comment type="cofactor">
    <cofactor evidence="1">
        <name>a divalent metal cation</name>
        <dbReference type="ChEBI" id="CHEBI:60240"/>
    </cofactor>
</comment>
<reference evidence="4" key="2">
    <citation type="submission" date="2017-10" db="EMBL/GenBank/DDBJ databases">
        <title>Ladona fulva Genome sequencing and assembly.</title>
        <authorList>
            <person name="Murali S."/>
            <person name="Richards S."/>
            <person name="Bandaranaike D."/>
            <person name="Bellair M."/>
            <person name="Blankenburg K."/>
            <person name="Chao H."/>
            <person name="Dinh H."/>
            <person name="Doddapaneni H."/>
            <person name="Dugan-Rocha S."/>
            <person name="Elkadiri S."/>
            <person name="Gnanaolivu R."/>
            <person name="Hernandez B."/>
            <person name="Skinner E."/>
            <person name="Javaid M."/>
            <person name="Lee S."/>
            <person name="Li M."/>
            <person name="Ming W."/>
            <person name="Munidasa M."/>
            <person name="Muniz J."/>
            <person name="Nguyen L."/>
            <person name="Hughes D."/>
            <person name="Osuji N."/>
            <person name="Pu L.-L."/>
            <person name="Puazo M."/>
            <person name="Qu C."/>
            <person name="Quiroz J."/>
            <person name="Raj R."/>
            <person name="Weissenberger G."/>
            <person name="Xin Y."/>
            <person name="Zou X."/>
            <person name="Han Y."/>
            <person name="Worley K."/>
            <person name="Muzny D."/>
            <person name="Gibbs R."/>
        </authorList>
    </citation>
    <scope>NUCLEOTIDE SEQUENCE</scope>
    <source>
        <strain evidence="4">Sampled in the wild</strain>
    </source>
</reference>
<keyword evidence="5" id="KW-1185">Reference proteome</keyword>
<dbReference type="Proteomes" id="UP000792457">
    <property type="component" value="Unassembled WGS sequence"/>
</dbReference>
<dbReference type="OrthoDB" id="6580191at2759"/>
<dbReference type="Pfam" id="PF13359">
    <property type="entry name" value="DDE_Tnp_4"/>
    <property type="match status" value="1"/>
</dbReference>
<gene>
    <name evidence="4" type="ORF">J437_LFUL001255</name>
</gene>
<evidence type="ECO:0000259" key="3">
    <source>
        <dbReference type="Pfam" id="PF13359"/>
    </source>
</evidence>
<name>A0A8K0JUJ6_LADFU</name>
<accession>A0A8K0JUJ6</accession>
<proteinExistence type="predicted"/>
<dbReference type="AlphaFoldDB" id="A0A8K0JUJ6"/>
<reference evidence="4" key="1">
    <citation type="submission" date="2013-04" db="EMBL/GenBank/DDBJ databases">
        <authorList>
            <person name="Qu J."/>
            <person name="Murali S.C."/>
            <person name="Bandaranaike D."/>
            <person name="Bellair M."/>
            <person name="Blankenburg K."/>
            <person name="Chao H."/>
            <person name="Dinh H."/>
            <person name="Doddapaneni H."/>
            <person name="Downs B."/>
            <person name="Dugan-Rocha S."/>
            <person name="Elkadiri S."/>
            <person name="Gnanaolivu R.D."/>
            <person name="Hernandez B."/>
            <person name="Javaid M."/>
            <person name="Jayaseelan J.C."/>
            <person name="Lee S."/>
            <person name="Li M."/>
            <person name="Ming W."/>
            <person name="Munidasa M."/>
            <person name="Muniz J."/>
            <person name="Nguyen L."/>
            <person name="Ongeri F."/>
            <person name="Osuji N."/>
            <person name="Pu L.-L."/>
            <person name="Puazo M."/>
            <person name="Qu C."/>
            <person name="Quiroz J."/>
            <person name="Raj R."/>
            <person name="Weissenberger G."/>
            <person name="Xin Y."/>
            <person name="Zou X."/>
            <person name="Han Y."/>
            <person name="Richards S."/>
            <person name="Worley K."/>
            <person name="Muzny D."/>
            <person name="Gibbs R."/>
        </authorList>
    </citation>
    <scope>NUCLEOTIDE SEQUENCE</scope>
    <source>
        <strain evidence="4">Sampled in the wild</strain>
    </source>
</reference>
<sequence>MRMVIIADEAFPLKTYIMRPYSGRDITNDKTIYIYRLSRARRTSENSFALQNEILNIPKKRVLHGTNTELPMVIDADEAFPLKTYIMRPYPGRDITNDKTIYIYRLSRARRTSENSFGILQQKFRIFTRRVQGKPDKITLAVLASCVLHNFIRKNEGYNLPGNIENQSERSEGRHHHLQRQYRDYPAFVEGLQRQRLRCESS</sequence>
<organism evidence="4 5">
    <name type="scientific">Ladona fulva</name>
    <name type="common">Scarce chaser dragonfly</name>
    <name type="synonym">Libellula fulva</name>
    <dbReference type="NCBI Taxonomy" id="123851"/>
    <lineage>
        <taxon>Eukaryota</taxon>
        <taxon>Metazoa</taxon>
        <taxon>Ecdysozoa</taxon>
        <taxon>Arthropoda</taxon>
        <taxon>Hexapoda</taxon>
        <taxon>Insecta</taxon>
        <taxon>Pterygota</taxon>
        <taxon>Palaeoptera</taxon>
        <taxon>Odonata</taxon>
        <taxon>Epiprocta</taxon>
        <taxon>Anisoptera</taxon>
        <taxon>Libelluloidea</taxon>
        <taxon>Libellulidae</taxon>
        <taxon>Ladona</taxon>
    </lineage>
</organism>
<dbReference type="InterPro" id="IPR027806">
    <property type="entry name" value="HARBI1_dom"/>
</dbReference>
<evidence type="ECO:0000313" key="5">
    <source>
        <dbReference type="Proteomes" id="UP000792457"/>
    </source>
</evidence>
<protein>
    <recommendedName>
        <fullName evidence="3">DDE Tnp4 domain-containing protein</fullName>
    </recommendedName>
</protein>
<feature type="domain" description="DDE Tnp4" evidence="3">
    <location>
        <begin position="72"/>
        <end position="150"/>
    </location>
</feature>
<comment type="caution">
    <text evidence="4">The sequence shown here is derived from an EMBL/GenBank/DDBJ whole genome shotgun (WGS) entry which is preliminary data.</text>
</comment>
<evidence type="ECO:0000256" key="2">
    <source>
        <dbReference type="ARBA" id="ARBA00022723"/>
    </source>
</evidence>
<evidence type="ECO:0000256" key="1">
    <source>
        <dbReference type="ARBA" id="ARBA00001968"/>
    </source>
</evidence>
<evidence type="ECO:0000313" key="4">
    <source>
        <dbReference type="EMBL" id="KAG8222165.1"/>
    </source>
</evidence>